<dbReference type="Proteomes" id="UP000005206">
    <property type="component" value="Chromosome 7"/>
</dbReference>
<accession>C7YWW4</accession>
<dbReference type="EMBL" id="GG698902">
    <property type="protein sequence ID" value="EEU43725.1"/>
    <property type="molecule type" value="Genomic_DNA"/>
</dbReference>
<dbReference type="OrthoDB" id="5038101at2759"/>
<gene>
    <name evidence="1" type="ORF">NECHADRAFT_82806</name>
</gene>
<dbReference type="InParanoid" id="C7YWW4"/>
<evidence type="ECO:0000313" key="2">
    <source>
        <dbReference type="Proteomes" id="UP000005206"/>
    </source>
</evidence>
<evidence type="ECO:0000313" key="1">
    <source>
        <dbReference type="EMBL" id="EEU43725.1"/>
    </source>
</evidence>
<dbReference type="VEuPathDB" id="FungiDB:NECHADRAFT_82806"/>
<dbReference type="HOGENOM" id="CLU_2121705_0_0_1"/>
<dbReference type="RefSeq" id="XP_003049438.1">
    <property type="nucleotide sequence ID" value="XM_003049392.1"/>
</dbReference>
<dbReference type="AlphaFoldDB" id="C7YWW4"/>
<protein>
    <submittedName>
        <fullName evidence="1">Uncharacterized protein</fullName>
    </submittedName>
</protein>
<dbReference type="GeneID" id="9666102"/>
<sequence>MDSPTFTQNTNPSLTVAQTVEQMPAPPTDKAGMEPNSLPHSTTCTCEWCGGCRRPIHHWGSLRTKEGMAKLRAIHNSDESKVLNYECGRLWYQKDAPVQITCAVWKYTSIICFV</sequence>
<dbReference type="KEGG" id="nhe:NECHADRAFT_82806"/>
<reference evidence="1 2" key="1">
    <citation type="journal article" date="2009" name="PLoS Genet.">
        <title>The genome of Nectria haematococca: contribution of supernumerary chromosomes to gene expansion.</title>
        <authorList>
            <person name="Coleman J.J."/>
            <person name="Rounsley S.D."/>
            <person name="Rodriguez-Carres M."/>
            <person name="Kuo A."/>
            <person name="Wasmann C.C."/>
            <person name="Grimwood J."/>
            <person name="Schmutz J."/>
            <person name="Taga M."/>
            <person name="White G.J."/>
            <person name="Zhou S."/>
            <person name="Schwartz D.C."/>
            <person name="Freitag M."/>
            <person name="Ma L.J."/>
            <person name="Danchin E.G."/>
            <person name="Henrissat B."/>
            <person name="Coutinho P.M."/>
            <person name="Nelson D.R."/>
            <person name="Straney D."/>
            <person name="Napoli C.A."/>
            <person name="Barker B.M."/>
            <person name="Gribskov M."/>
            <person name="Rep M."/>
            <person name="Kroken S."/>
            <person name="Molnar I."/>
            <person name="Rensing C."/>
            <person name="Kennell J.C."/>
            <person name="Zamora J."/>
            <person name="Farman M.L."/>
            <person name="Selker E.U."/>
            <person name="Salamov A."/>
            <person name="Shapiro H."/>
            <person name="Pangilinan J."/>
            <person name="Lindquist E."/>
            <person name="Lamers C."/>
            <person name="Grigoriev I.V."/>
            <person name="Geiser D.M."/>
            <person name="Covert S.F."/>
            <person name="Temporini E."/>
            <person name="Vanetten H.D."/>
        </authorList>
    </citation>
    <scope>NUCLEOTIDE SEQUENCE [LARGE SCALE GENOMIC DNA]</scope>
    <source>
        <strain evidence="2">ATCC MYA-4622 / CBS 123669 / FGSC 9596 / NRRL 45880 / 77-13-4</strain>
    </source>
</reference>
<organism evidence="1 2">
    <name type="scientific">Fusarium vanettenii (strain ATCC MYA-4622 / CBS 123669 / FGSC 9596 / NRRL 45880 / 77-13-4)</name>
    <name type="common">Fusarium solani subsp. pisi</name>
    <dbReference type="NCBI Taxonomy" id="660122"/>
    <lineage>
        <taxon>Eukaryota</taxon>
        <taxon>Fungi</taxon>
        <taxon>Dikarya</taxon>
        <taxon>Ascomycota</taxon>
        <taxon>Pezizomycotina</taxon>
        <taxon>Sordariomycetes</taxon>
        <taxon>Hypocreomycetidae</taxon>
        <taxon>Hypocreales</taxon>
        <taxon>Nectriaceae</taxon>
        <taxon>Fusarium</taxon>
        <taxon>Fusarium solani species complex</taxon>
        <taxon>Fusarium vanettenii</taxon>
    </lineage>
</organism>
<keyword evidence="2" id="KW-1185">Reference proteome</keyword>
<proteinExistence type="predicted"/>
<name>C7YWW4_FUSV7</name>